<keyword evidence="2" id="KW-1185">Reference proteome</keyword>
<dbReference type="AlphaFoldDB" id="A0A916T1D2"/>
<reference evidence="1" key="1">
    <citation type="journal article" date="2014" name="Int. J. Syst. Evol. Microbiol.">
        <title>Complete genome sequence of Corynebacterium casei LMG S-19264T (=DSM 44701T), isolated from a smear-ripened cheese.</title>
        <authorList>
            <consortium name="US DOE Joint Genome Institute (JGI-PGF)"/>
            <person name="Walter F."/>
            <person name="Albersmeier A."/>
            <person name="Kalinowski J."/>
            <person name="Ruckert C."/>
        </authorList>
    </citation>
    <scope>NUCLEOTIDE SEQUENCE</scope>
    <source>
        <strain evidence="1">CGMCC 1.15085</strain>
    </source>
</reference>
<accession>A0A916T1D2</accession>
<evidence type="ECO:0000313" key="1">
    <source>
        <dbReference type="EMBL" id="GGB24039.1"/>
    </source>
</evidence>
<evidence type="ECO:0000313" key="2">
    <source>
        <dbReference type="Proteomes" id="UP000636793"/>
    </source>
</evidence>
<dbReference type="EMBL" id="BMHI01000002">
    <property type="protein sequence ID" value="GGB24039.1"/>
    <property type="molecule type" value="Genomic_DNA"/>
</dbReference>
<name>A0A916T1D2_9MICO</name>
<gene>
    <name evidence="1" type="ORF">GCM10011492_12440</name>
</gene>
<reference evidence="1" key="2">
    <citation type="submission" date="2020-09" db="EMBL/GenBank/DDBJ databases">
        <authorList>
            <person name="Sun Q."/>
            <person name="Zhou Y."/>
        </authorList>
    </citation>
    <scope>NUCLEOTIDE SEQUENCE</scope>
    <source>
        <strain evidence="1">CGMCC 1.15085</strain>
    </source>
</reference>
<sequence>MQVVTVDEQTTRVPKMRDAIAIAVALLATGSNTPATVEVACLRPSASFWESRAVLIDMLIEQGMPIRGSADDSYWIWIDGFGNGLLTIGEFELWFYERLPAWQ</sequence>
<proteinExistence type="predicted"/>
<dbReference type="Proteomes" id="UP000636793">
    <property type="component" value="Unassembled WGS sequence"/>
</dbReference>
<organism evidence="1 2">
    <name type="scientific">Flexivirga endophytica</name>
    <dbReference type="NCBI Taxonomy" id="1849103"/>
    <lineage>
        <taxon>Bacteria</taxon>
        <taxon>Bacillati</taxon>
        <taxon>Actinomycetota</taxon>
        <taxon>Actinomycetes</taxon>
        <taxon>Micrococcales</taxon>
        <taxon>Dermacoccaceae</taxon>
        <taxon>Flexivirga</taxon>
    </lineage>
</organism>
<comment type="caution">
    <text evidence="1">The sequence shown here is derived from an EMBL/GenBank/DDBJ whole genome shotgun (WGS) entry which is preliminary data.</text>
</comment>
<protein>
    <submittedName>
        <fullName evidence="1">Uncharacterized protein</fullName>
    </submittedName>
</protein>